<evidence type="ECO:0000313" key="2">
    <source>
        <dbReference type="EMBL" id="SKA06068.1"/>
    </source>
</evidence>
<dbReference type="RefSeq" id="WP_085935062.1">
    <property type="nucleotide sequence ID" value="NZ_FUWJ01000003.1"/>
</dbReference>
<name>A0A1T4QS35_9HYPH</name>
<reference evidence="3" key="1">
    <citation type="submission" date="2017-02" db="EMBL/GenBank/DDBJ databases">
        <authorList>
            <person name="Varghese N."/>
            <person name="Submissions S."/>
        </authorList>
    </citation>
    <scope>NUCLEOTIDE SEQUENCE [LARGE SCALE GENOMIC DNA]</scope>
    <source>
        <strain evidence="3">ATCC 27094</strain>
    </source>
</reference>
<dbReference type="AlphaFoldDB" id="A0A1T4QS35"/>
<gene>
    <name evidence="2" type="ORF">SAMN02745126_03384</name>
</gene>
<evidence type="ECO:0000313" key="3">
    <source>
        <dbReference type="Proteomes" id="UP000190092"/>
    </source>
</evidence>
<keyword evidence="3" id="KW-1185">Reference proteome</keyword>
<organism evidence="2 3">
    <name type="scientific">Enhydrobacter aerosaccus</name>
    <dbReference type="NCBI Taxonomy" id="225324"/>
    <lineage>
        <taxon>Bacteria</taxon>
        <taxon>Pseudomonadati</taxon>
        <taxon>Pseudomonadota</taxon>
        <taxon>Alphaproteobacteria</taxon>
        <taxon>Hyphomicrobiales</taxon>
        <taxon>Enhydrobacter</taxon>
    </lineage>
</organism>
<sequence>MVGRLLMHPVVEDVFNVLTVALTLLSAGLIASLLIMPPAEERRVVPAARSVAAPMAAARISMMRSCKPVSGAFPRPSRVDCKP</sequence>
<feature type="transmembrane region" description="Helical" evidence="1">
    <location>
        <begin position="14"/>
        <end position="35"/>
    </location>
</feature>
<dbReference type="EMBL" id="FUWJ01000003">
    <property type="protein sequence ID" value="SKA06068.1"/>
    <property type="molecule type" value="Genomic_DNA"/>
</dbReference>
<dbReference type="STRING" id="225324.SAMN02745126_03384"/>
<protein>
    <submittedName>
        <fullName evidence="2">Uncharacterized protein</fullName>
    </submittedName>
</protein>
<accession>A0A1T4QS35</accession>
<keyword evidence="1" id="KW-0812">Transmembrane</keyword>
<keyword evidence="1" id="KW-0472">Membrane</keyword>
<dbReference type="Proteomes" id="UP000190092">
    <property type="component" value="Unassembled WGS sequence"/>
</dbReference>
<keyword evidence="1" id="KW-1133">Transmembrane helix</keyword>
<proteinExistence type="predicted"/>
<evidence type="ECO:0000256" key="1">
    <source>
        <dbReference type="SAM" id="Phobius"/>
    </source>
</evidence>